<evidence type="ECO:0000256" key="1">
    <source>
        <dbReference type="SAM" id="SignalP"/>
    </source>
</evidence>
<reference evidence="3" key="1">
    <citation type="journal article" date="2019" name="Int. J. Syst. Evol. Microbiol.">
        <title>The Global Catalogue of Microorganisms (GCM) 10K type strain sequencing project: providing services to taxonomists for standard genome sequencing and annotation.</title>
        <authorList>
            <consortium name="The Broad Institute Genomics Platform"/>
            <consortium name="The Broad Institute Genome Sequencing Center for Infectious Disease"/>
            <person name="Wu L."/>
            <person name="Ma J."/>
        </authorList>
    </citation>
    <scope>NUCLEOTIDE SEQUENCE [LARGE SCALE GENOMIC DNA]</scope>
    <source>
        <strain evidence="3">NBRC 103632</strain>
    </source>
</reference>
<accession>A0AA37WSE0</accession>
<feature type="chain" id="PRO_5041215590" evidence="1">
    <location>
        <begin position="22"/>
        <end position="660"/>
    </location>
</feature>
<keyword evidence="3" id="KW-1185">Reference proteome</keyword>
<feature type="signal peptide" evidence="1">
    <location>
        <begin position="1"/>
        <end position="21"/>
    </location>
</feature>
<dbReference type="Proteomes" id="UP001157440">
    <property type="component" value="Unassembled WGS sequence"/>
</dbReference>
<organism evidence="2 3">
    <name type="scientific">Methylobacterium tardum</name>
    <dbReference type="NCBI Taxonomy" id="374432"/>
    <lineage>
        <taxon>Bacteria</taxon>
        <taxon>Pseudomonadati</taxon>
        <taxon>Pseudomonadota</taxon>
        <taxon>Alphaproteobacteria</taxon>
        <taxon>Hyphomicrobiales</taxon>
        <taxon>Methylobacteriaceae</taxon>
        <taxon>Methylobacterium</taxon>
    </lineage>
</organism>
<keyword evidence="1" id="KW-0732">Signal</keyword>
<dbReference type="EMBL" id="BSPL01000018">
    <property type="protein sequence ID" value="GLS71695.1"/>
    <property type="molecule type" value="Genomic_DNA"/>
</dbReference>
<proteinExistence type="predicted"/>
<evidence type="ECO:0000313" key="2">
    <source>
        <dbReference type="EMBL" id="GLS71695.1"/>
    </source>
</evidence>
<protein>
    <submittedName>
        <fullName evidence="2">Uncharacterized protein</fullName>
    </submittedName>
</protein>
<comment type="caution">
    <text evidence="2">The sequence shown here is derived from an EMBL/GenBank/DDBJ whole genome shotgun (WGS) entry which is preliminary data.</text>
</comment>
<sequence length="660" mass="71188">MRRASLSLLVAGTIGATAATAAPTTMPDWVEAYTREALTAPVTVENALKYRWYQIGVAIRSEHPFVYDIDIAPATAQLRRHGNAVSSELKQQLDARFSVVPSLEQAGPFTAQCGWIMARERGEGPTQVQLDLDAYCRDRAIPALYVRLVRERARAFDVRLPTLRTLDVSYPSRLIGTSGSVGREDVPAAFAKALEERLNTAQPSVVGELAAHFRAAAIGDAPLQTDAAVCRDLLGPWYPRHDPVRDMALSDPLRSAEAGGDAALRFGQAISDACRREAKAWLMRQQPAIDTAIRAGFAAIDPNQGPILSVRARCTAVLGRWFASLEGFELTLTGPLQQTCQREARALNERAVDIHAKAVTARFVTAARSVAGLEQNGWFEPSADDLQTVHDPRDPDWGEVDRLMRARTQAMIQPSRDAARNAAVSEIADLYGQAHLTDAELQPARRVCEPYLAKPTRTLPSGGGSVRDTIREACREQENRVGLRRAEKAVAVAGIETVLGKGRLVLTAPDGGLSYVDPRALVIAAAANGLQVTFERTSSWFFWTRERVRITSLGRDNPVLSGDLTADRHPTLGPVWRVTELQELPGLAGPLATLACVAQGQQAVDTLLTLGLAGAASLFIFDAPRTGAELIGIALDGVAGATRCETARRGYFAAPSASAS</sequence>
<name>A0AA37WSE0_9HYPH</name>
<dbReference type="RefSeq" id="WP_238198824.1">
    <property type="nucleotide sequence ID" value="NZ_BPQZ01000027.1"/>
</dbReference>
<dbReference type="AlphaFoldDB" id="A0AA37WSE0"/>
<gene>
    <name evidence="2" type="ORF">GCM10007890_37080</name>
</gene>
<evidence type="ECO:0000313" key="3">
    <source>
        <dbReference type="Proteomes" id="UP001157440"/>
    </source>
</evidence>